<sequence length="246" mass="27285">MTEASLISGRLEPSRALLFRRGEEAIFPFGLGQKGLHECVEKKHGDMSALTGFVLANIKPKNAILWVRQHKFMQEHGVIFPSGFELFSRDKTHKLHVTVSKSMDALWAIEEGIKSRTLDIVIGELEDADFTATRRLKLASARYGTPVVLLMPYTRGGISACDARWRINAQPSALNSYDAKALGAPRWRAVLERCRSAPRQSGEVFELEYDDEALSLRVLPCMAAGSVAPREISAIAGKTINFRETA</sequence>
<keyword evidence="2" id="KW-1185">Reference proteome</keyword>
<comment type="caution">
    <text evidence="1">The sequence shown here is derived from an EMBL/GenBank/DDBJ whole genome shotgun (WGS) entry which is preliminary data.</text>
</comment>
<proteinExistence type="predicted"/>
<dbReference type="Proteomes" id="UP001596492">
    <property type="component" value="Unassembled WGS sequence"/>
</dbReference>
<accession>A0ABW2IP95</accession>
<dbReference type="RefSeq" id="WP_382168536.1">
    <property type="nucleotide sequence ID" value="NZ_JBHTBR010000005.1"/>
</dbReference>
<evidence type="ECO:0000313" key="1">
    <source>
        <dbReference type="EMBL" id="MFC7292803.1"/>
    </source>
</evidence>
<gene>
    <name evidence="1" type="ORF">ACFQS8_14315</name>
</gene>
<reference evidence="2" key="1">
    <citation type="journal article" date="2019" name="Int. J. Syst. Evol. Microbiol.">
        <title>The Global Catalogue of Microorganisms (GCM) 10K type strain sequencing project: providing services to taxonomists for standard genome sequencing and annotation.</title>
        <authorList>
            <consortium name="The Broad Institute Genomics Platform"/>
            <consortium name="The Broad Institute Genome Sequencing Center for Infectious Disease"/>
            <person name="Wu L."/>
            <person name="Ma J."/>
        </authorList>
    </citation>
    <scope>NUCLEOTIDE SEQUENCE [LARGE SCALE GENOMIC DNA]</scope>
    <source>
        <strain evidence="2">CCUG 51308</strain>
    </source>
</reference>
<dbReference type="Gene3D" id="3.40.50.300">
    <property type="entry name" value="P-loop containing nucleotide triphosphate hydrolases"/>
    <property type="match status" value="1"/>
</dbReference>
<dbReference type="InterPro" id="IPR027417">
    <property type="entry name" value="P-loop_NTPase"/>
</dbReference>
<dbReference type="EMBL" id="JBHTBR010000005">
    <property type="protein sequence ID" value="MFC7292803.1"/>
    <property type="molecule type" value="Genomic_DNA"/>
</dbReference>
<evidence type="ECO:0000313" key="2">
    <source>
        <dbReference type="Proteomes" id="UP001596492"/>
    </source>
</evidence>
<dbReference type="SUPFAM" id="SSF52540">
    <property type="entry name" value="P-loop containing nucleoside triphosphate hydrolases"/>
    <property type="match status" value="1"/>
</dbReference>
<protein>
    <submittedName>
        <fullName evidence="1">ImuA family protein</fullName>
    </submittedName>
</protein>
<name>A0ABW2IP95_9PROT</name>
<organism evidence="1 2">
    <name type="scientific">Hirschia litorea</name>
    <dbReference type="NCBI Taxonomy" id="1199156"/>
    <lineage>
        <taxon>Bacteria</taxon>
        <taxon>Pseudomonadati</taxon>
        <taxon>Pseudomonadota</taxon>
        <taxon>Alphaproteobacteria</taxon>
        <taxon>Hyphomonadales</taxon>
        <taxon>Hyphomonadaceae</taxon>
        <taxon>Hirschia</taxon>
    </lineage>
</organism>